<sequence>MDVPSLVVVLQAALNPNPAERKATEESLNKFQYTPRHLVRLLQIVIDNNCPMAVRQVASIQFKNFITKNWAPLNPNESHKILQSDKDVIRDYILEIVTYRH</sequence>
<evidence type="ECO:0000256" key="4">
    <source>
        <dbReference type="ARBA" id="ARBA00022490"/>
    </source>
</evidence>
<keyword evidence="9" id="KW-1185">Reference proteome</keyword>
<evidence type="ECO:0000256" key="5">
    <source>
        <dbReference type="ARBA" id="ARBA00022927"/>
    </source>
</evidence>
<evidence type="ECO:0000313" key="9">
    <source>
        <dbReference type="Proteomes" id="UP001165190"/>
    </source>
</evidence>
<dbReference type="Proteomes" id="UP001165190">
    <property type="component" value="Unassembled WGS sequence"/>
</dbReference>
<keyword evidence="5" id="KW-0653">Protein transport</keyword>
<keyword evidence="6" id="KW-0539">Nucleus</keyword>
<proteinExistence type="predicted"/>
<dbReference type="Gene3D" id="1.25.10.10">
    <property type="entry name" value="Leucine-rich Repeat Variant"/>
    <property type="match status" value="1"/>
</dbReference>
<dbReference type="PANTHER" id="PTHR10997:SF18">
    <property type="entry name" value="D-IMPORTIN 7_RANBP7"/>
    <property type="match status" value="1"/>
</dbReference>
<feature type="domain" description="Importin N-terminal" evidence="7">
    <location>
        <begin position="24"/>
        <end position="99"/>
    </location>
</feature>
<dbReference type="SUPFAM" id="SSF48371">
    <property type="entry name" value="ARM repeat"/>
    <property type="match status" value="1"/>
</dbReference>
<comment type="caution">
    <text evidence="8">The sequence shown here is derived from an EMBL/GenBank/DDBJ whole genome shotgun (WGS) entry which is preliminary data.</text>
</comment>
<dbReference type="InterPro" id="IPR011989">
    <property type="entry name" value="ARM-like"/>
</dbReference>
<dbReference type="OrthoDB" id="1728647at2759"/>
<dbReference type="GO" id="GO:0005635">
    <property type="term" value="C:nuclear envelope"/>
    <property type="evidence" value="ECO:0007669"/>
    <property type="project" value="TreeGrafter"/>
</dbReference>
<evidence type="ECO:0000256" key="2">
    <source>
        <dbReference type="ARBA" id="ARBA00004496"/>
    </source>
</evidence>
<name>A0A9W7J551_HIBTR</name>
<comment type="subcellular location">
    <subcellularLocation>
        <location evidence="2">Cytoplasm</location>
    </subcellularLocation>
    <subcellularLocation>
        <location evidence="1">Nucleus</location>
    </subcellularLocation>
</comment>
<reference evidence="8" key="1">
    <citation type="submission" date="2023-05" db="EMBL/GenBank/DDBJ databases">
        <title>Genome and transcriptome analyses reveal genes involved in the formation of fine ridges on petal epidermal cells in Hibiscus trionum.</title>
        <authorList>
            <person name="Koshimizu S."/>
            <person name="Masuda S."/>
            <person name="Ishii T."/>
            <person name="Shirasu K."/>
            <person name="Hoshino A."/>
            <person name="Arita M."/>
        </authorList>
    </citation>
    <scope>NUCLEOTIDE SEQUENCE</scope>
    <source>
        <strain evidence="8">Hamamatsu line</strain>
    </source>
</reference>
<evidence type="ECO:0000256" key="1">
    <source>
        <dbReference type="ARBA" id="ARBA00004123"/>
    </source>
</evidence>
<evidence type="ECO:0000256" key="6">
    <source>
        <dbReference type="ARBA" id="ARBA00023242"/>
    </source>
</evidence>
<evidence type="ECO:0000259" key="7">
    <source>
        <dbReference type="PROSITE" id="PS50166"/>
    </source>
</evidence>
<dbReference type="InterPro" id="IPR016024">
    <property type="entry name" value="ARM-type_fold"/>
</dbReference>
<dbReference type="EMBL" id="BSYR01000044">
    <property type="protein sequence ID" value="GMJ05519.1"/>
    <property type="molecule type" value="Genomic_DNA"/>
</dbReference>
<evidence type="ECO:0000256" key="3">
    <source>
        <dbReference type="ARBA" id="ARBA00022448"/>
    </source>
</evidence>
<evidence type="ECO:0000313" key="8">
    <source>
        <dbReference type="EMBL" id="GMJ05519.1"/>
    </source>
</evidence>
<gene>
    <name evidence="8" type="ORF">HRI_004221100</name>
</gene>
<dbReference type="Pfam" id="PF03810">
    <property type="entry name" value="IBN_N"/>
    <property type="match status" value="1"/>
</dbReference>
<organism evidence="8 9">
    <name type="scientific">Hibiscus trionum</name>
    <name type="common">Flower of an hour</name>
    <dbReference type="NCBI Taxonomy" id="183268"/>
    <lineage>
        <taxon>Eukaryota</taxon>
        <taxon>Viridiplantae</taxon>
        <taxon>Streptophyta</taxon>
        <taxon>Embryophyta</taxon>
        <taxon>Tracheophyta</taxon>
        <taxon>Spermatophyta</taxon>
        <taxon>Magnoliopsida</taxon>
        <taxon>eudicotyledons</taxon>
        <taxon>Gunneridae</taxon>
        <taxon>Pentapetalae</taxon>
        <taxon>rosids</taxon>
        <taxon>malvids</taxon>
        <taxon>Malvales</taxon>
        <taxon>Malvaceae</taxon>
        <taxon>Malvoideae</taxon>
        <taxon>Hibiscus</taxon>
    </lineage>
</organism>
<accession>A0A9W7J551</accession>
<keyword evidence="4" id="KW-0963">Cytoplasm</keyword>
<dbReference type="GO" id="GO:0005829">
    <property type="term" value="C:cytosol"/>
    <property type="evidence" value="ECO:0007669"/>
    <property type="project" value="TreeGrafter"/>
</dbReference>
<dbReference type="InterPro" id="IPR001494">
    <property type="entry name" value="Importin-beta_N"/>
</dbReference>
<protein>
    <submittedName>
        <fullName evidence="8">Enhanced miRNA activity 1, SUPER SENSITIVE TO ABA AND DROUGHT2, UNARMED 9</fullName>
    </submittedName>
</protein>
<dbReference type="GO" id="GO:0006606">
    <property type="term" value="P:protein import into nucleus"/>
    <property type="evidence" value="ECO:0007669"/>
    <property type="project" value="TreeGrafter"/>
</dbReference>
<keyword evidence="3" id="KW-0813">Transport</keyword>
<dbReference type="AlphaFoldDB" id="A0A9W7J551"/>
<dbReference type="PROSITE" id="PS50166">
    <property type="entry name" value="IMPORTIN_B_NT"/>
    <property type="match status" value="1"/>
</dbReference>
<dbReference type="SMART" id="SM00913">
    <property type="entry name" value="IBN_N"/>
    <property type="match status" value="1"/>
</dbReference>
<dbReference type="GO" id="GO:0031267">
    <property type="term" value="F:small GTPase binding"/>
    <property type="evidence" value="ECO:0007669"/>
    <property type="project" value="InterPro"/>
</dbReference>
<dbReference type="PANTHER" id="PTHR10997">
    <property type="entry name" value="IMPORTIN-7, 8, 11"/>
    <property type="match status" value="1"/>
</dbReference>